<dbReference type="EMBL" id="JBJKFK010000298">
    <property type="protein sequence ID" value="KAL3318021.1"/>
    <property type="molecule type" value="Genomic_DNA"/>
</dbReference>
<dbReference type="Proteomes" id="UP001626550">
    <property type="component" value="Unassembled WGS sequence"/>
</dbReference>
<organism evidence="10 11">
    <name type="scientific">Cichlidogyrus casuarinus</name>
    <dbReference type="NCBI Taxonomy" id="1844966"/>
    <lineage>
        <taxon>Eukaryota</taxon>
        <taxon>Metazoa</taxon>
        <taxon>Spiralia</taxon>
        <taxon>Lophotrochozoa</taxon>
        <taxon>Platyhelminthes</taxon>
        <taxon>Monogenea</taxon>
        <taxon>Monopisthocotylea</taxon>
        <taxon>Dactylogyridea</taxon>
        <taxon>Ancyrocephalidae</taxon>
        <taxon>Cichlidogyrus</taxon>
    </lineage>
</organism>
<comment type="caution">
    <text evidence="10">The sequence shown here is derived from an EMBL/GenBank/DDBJ whole genome shotgun (WGS) entry which is preliminary data.</text>
</comment>
<dbReference type="PANTHER" id="PTHR12027">
    <property type="entry name" value="WNT RELATED"/>
    <property type="match status" value="1"/>
</dbReference>
<evidence type="ECO:0000313" key="11">
    <source>
        <dbReference type="Proteomes" id="UP001626550"/>
    </source>
</evidence>
<evidence type="ECO:0000313" key="10">
    <source>
        <dbReference type="EMBL" id="KAL3318021.1"/>
    </source>
</evidence>
<evidence type="ECO:0000256" key="5">
    <source>
        <dbReference type="ARBA" id="ARBA00022530"/>
    </source>
</evidence>
<dbReference type="InterPro" id="IPR018161">
    <property type="entry name" value="Wnt_CS"/>
</dbReference>
<keyword evidence="5" id="KW-0272">Extracellular matrix</keyword>
<name>A0ABD2QHZ6_9PLAT</name>
<proteinExistence type="inferred from homology"/>
<keyword evidence="6 9" id="KW-0879">Wnt signaling pathway</keyword>
<keyword evidence="11" id="KW-1185">Reference proteome</keyword>
<dbReference type="PROSITE" id="PS00246">
    <property type="entry name" value="WNT1"/>
    <property type="match status" value="1"/>
</dbReference>
<evidence type="ECO:0000256" key="7">
    <source>
        <dbReference type="ARBA" id="ARBA00023157"/>
    </source>
</evidence>
<accession>A0ABD2QHZ6</accession>
<dbReference type="GO" id="GO:0016055">
    <property type="term" value="P:Wnt signaling pathway"/>
    <property type="evidence" value="ECO:0007669"/>
    <property type="project" value="UniProtKB-KW"/>
</dbReference>
<reference evidence="10 11" key="1">
    <citation type="submission" date="2024-11" db="EMBL/GenBank/DDBJ databases">
        <title>Adaptive evolution of stress response genes in parasites aligns with host niche diversity.</title>
        <authorList>
            <person name="Hahn C."/>
            <person name="Resl P."/>
        </authorList>
    </citation>
    <scope>NUCLEOTIDE SEQUENCE [LARGE SCALE GENOMIC DNA]</scope>
    <source>
        <strain evidence="10">EGGRZ-B1_66</strain>
        <tissue evidence="10">Body</tissue>
    </source>
</reference>
<comment type="function">
    <text evidence="9">Ligand for members of the frizzled family of seven transmembrane receptors.</text>
</comment>
<keyword evidence="3 9" id="KW-0217">Developmental protein</keyword>
<comment type="similarity">
    <text evidence="2 9">Belongs to the Wnt family.</text>
</comment>
<evidence type="ECO:0000256" key="8">
    <source>
        <dbReference type="ARBA" id="ARBA00023288"/>
    </source>
</evidence>
<evidence type="ECO:0000256" key="6">
    <source>
        <dbReference type="ARBA" id="ARBA00022687"/>
    </source>
</evidence>
<dbReference type="SMART" id="SM00097">
    <property type="entry name" value="WNT1"/>
    <property type="match status" value="1"/>
</dbReference>
<evidence type="ECO:0000256" key="1">
    <source>
        <dbReference type="ARBA" id="ARBA00004498"/>
    </source>
</evidence>
<dbReference type="PRINTS" id="PR01349">
    <property type="entry name" value="WNTPROTEIN"/>
</dbReference>
<evidence type="ECO:0000256" key="3">
    <source>
        <dbReference type="ARBA" id="ARBA00022473"/>
    </source>
</evidence>
<comment type="subcellular location">
    <subcellularLocation>
        <location evidence="1 9">Secreted</location>
        <location evidence="1 9">Extracellular space</location>
        <location evidence="1 9">Extracellular matrix</location>
    </subcellularLocation>
</comment>
<sequence length="338" mass="39952">MRKFHIEWNKKVQLVPLIFCRGFHRYARLKSQEKEPFTKDECWQSHVRFGLDRRHLHFCQQPQTSNAVVYAMSSGALLYEIARRCAMDKITNCKCGRHDWATELDPEMQQDQALVNPYEAADEFIWNGCADNVEMAHTYAKIFLAYDRMKDGSLVRRRRRRQMNRRNNQQQYPFYARQRRRVPRQAFGLNNNFRYARQTAERNVSEMEPDGVRKMMPMSQGQRLLKTLRMLNGHNYEAGLKIMEKNRKYTCKCHGVSGSCSQKVCFRQLQRLDSTDIQNAFRQHYLLNPVGTGLMAREFRYGLYMTVPVEDSDLVYTEHSPDYCEVDVEKGSFGTYGR</sequence>
<dbReference type="AlphaFoldDB" id="A0ABD2QHZ6"/>
<evidence type="ECO:0000256" key="4">
    <source>
        <dbReference type="ARBA" id="ARBA00022525"/>
    </source>
</evidence>
<evidence type="ECO:0000256" key="2">
    <source>
        <dbReference type="ARBA" id="ARBA00005683"/>
    </source>
</evidence>
<dbReference type="InterPro" id="IPR005817">
    <property type="entry name" value="Wnt"/>
</dbReference>
<dbReference type="Pfam" id="PF00110">
    <property type="entry name" value="wnt"/>
    <property type="match status" value="2"/>
</dbReference>
<keyword evidence="4" id="KW-0964">Secreted</keyword>
<gene>
    <name evidence="10" type="primary">WNT11_1</name>
    <name evidence="10" type="ORF">Ciccas_003324</name>
</gene>
<keyword evidence="8" id="KW-0449">Lipoprotein</keyword>
<protein>
    <recommendedName>
        <fullName evidence="9">Protein Wnt</fullName>
    </recommendedName>
</protein>
<evidence type="ECO:0000256" key="9">
    <source>
        <dbReference type="RuleBase" id="RU003500"/>
    </source>
</evidence>
<keyword evidence="7" id="KW-1015">Disulfide bond</keyword>